<proteinExistence type="predicted"/>
<gene>
    <name evidence="1" type="ORF">ACCQ41_04105</name>
</gene>
<dbReference type="RefSeq" id="WP_262122880.1">
    <property type="nucleotide sequence ID" value="NZ_JBGMEI010000005.1"/>
</dbReference>
<evidence type="ECO:0000313" key="1">
    <source>
        <dbReference type="EMBL" id="MFO3665422.1"/>
    </source>
</evidence>
<comment type="caution">
    <text evidence="1">The sequence shown here is derived from an EMBL/GenBank/DDBJ whole genome shotgun (WGS) entry which is preliminary data.</text>
</comment>
<accession>A0ABW9M7V7</accession>
<keyword evidence="2" id="KW-1185">Reference proteome</keyword>
<dbReference type="Gene3D" id="1.10.10.10">
    <property type="entry name" value="Winged helix-like DNA-binding domain superfamily/Winged helix DNA-binding domain"/>
    <property type="match status" value="1"/>
</dbReference>
<organism evidence="1 2">
    <name type="scientific">Anaerococcus martiniensis</name>
    <dbReference type="NCBI Taxonomy" id="3115615"/>
    <lineage>
        <taxon>Bacteria</taxon>
        <taxon>Bacillati</taxon>
        <taxon>Bacillota</taxon>
        <taxon>Tissierellia</taxon>
        <taxon>Tissierellales</taxon>
        <taxon>Peptoniphilaceae</taxon>
        <taxon>Anaerococcus</taxon>
    </lineage>
</organism>
<dbReference type="Proteomes" id="UP001637996">
    <property type="component" value="Unassembled WGS sequence"/>
</dbReference>
<sequence>MVYKNKQSEIRDFVAMELISGRRKYGDPFFEKKFFTSKFKVNPSYVKEVFDLLEKEGIIQKQGQSYIFSADENKIFWLKEEFLHSYINDFAENLSKIGVSLDQVIEILKQRDIANG</sequence>
<dbReference type="EMBL" id="JBGMEI010000005">
    <property type="protein sequence ID" value="MFO3665422.1"/>
    <property type="molecule type" value="Genomic_DNA"/>
</dbReference>
<protein>
    <submittedName>
        <fullName evidence="1">GntR family transcriptional regulator</fullName>
    </submittedName>
</protein>
<reference evidence="1 2" key="1">
    <citation type="journal article" date="2025" name="Anaerobe">
        <title>Description of Anaerococcus kampingiae sp. nov., Anaerococcus groningensis sp. nov., Anaerococcus martiniensis sp. nov., and Anaerococcus cruorum sp. nov., isolated from human clinical specimens.</title>
        <authorList>
            <person name="Boiten K.E."/>
            <person name="Meijer J."/>
            <person name="van Wezel E.M."/>
            <person name="Veloo A.C.M."/>
        </authorList>
    </citation>
    <scope>NUCLEOTIDE SEQUENCE [LARGE SCALE GENOMIC DNA]</scope>
    <source>
        <strain evidence="1 2">ENR0831</strain>
    </source>
</reference>
<name>A0ABW9M7V7_9FIRM</name>
<evidence type="ECO:0000313" key="2">
    <source>
        <dbReference type="Proteomes" id="UP001637996"/>
    </source>
</evidence>
<dbReference type="InterPro" id="IPR036388">
    <property type="entry name" value="WH-like_DNA-bd_sf"/>
</dbReference>